<evidence type="ECO:0000313" key="2">
    <source>
        <dbReference type="EMBL" id="MBU3874758.1"/>
    </source>
</evidence>
<accession>A0ABS6CZL8</accession>
<dbReference type="RefSeq" id="WP_216239262.1">
    <property type="nucleotide sequence ID" value="NZ_JABACJ020000002.1"/>
</dbReference>
<keyword evidence="1" id="KW-1133">Transmembrane helix</keyword>
<sequence>MNEKQEKIIEYIKKYRLFLPFGVYLILQLLAVVVGKLTNLTLRSIPKIFLFWMAVITSMLLILGISRKILKWGCEKGLKGVPVIKKIWYVVLGIVASGVIYIGFAVSAFMYQPEHIVVHNGVRMVASVNSFLQETVYYYEYENIFFRGSEMIGYEDYGNGSRDPLKDGNREPIQQYFDE</sequence>
<feature type="transmembrane region" description="Helical" evidence="1">
    <location>
        <begin position="87"/>
        <end position="111"/>
    </location>
</feature>
<comment type="caution">
    <text evidence="2">The sequence shown here is derived from an EMBL/GenBank/DDBJ whole genome shotgun (WGS) entry which is preliminary data.</text>
</comment>
<keyword evidence="1" id="KW-0812">Transmembrane</keyword>
<name>A0ABS6CZL8_9FIRM</name>
<reference evidence="2 3" key="1">
    <citation type="submission" date="2021-06" db="EMBL/GenBank/DDBJ databases">
        <title>Faecalicatena sp. nov. isolated from porcine feces.</title>
        <authorList>
            <person name="Oh B.S."/>
            <person name="Lee J.H."/>
        </authorList>
    </citation>
    <scope>NUCLEOTIDE SEQUENCE [LARGE SCALE GENOMIC DNA]</scope>
    <source>
        <strain evidence="2 3">AGMB00832</strain>
    </source>
</reference>
<dbReference type="EMBL" id="JABACJ020000002">
    <property type="protein sequence ID" value="MBU3874758.1"/>
    <property type="molecule type" value="Genomic_DNA"/>
</dbReference>
<evidence type="ECO:0000313" key="3">
    <source>
        <dbReference type="Proteomes" id="UP000723714"/>
    </source>
</evidence>
<organism evidence="2 3">
    <name type="scientific">Faecalicatena faecalis</name>
    <dbReference type="NCBI Taxonomy" id="2726362"/>
    <lineage>
        <taxon>Bacteria</taxon>
        <taxon>Bacillati</taxon>
        <taxon>Bacillota</taxon>
        <taxon>Clostridia</taxon>
        <taxon>Lachnospirales</taxon>
        <taxon>Lachnospiraceae</taxon>
        <taxon>Faecalicatena</taxon>
    </lineage>
</organism>
<evidence type="ECO:0000256" key="1">
    <source>
        <dbReference type="SAM" id="Phobius"/>
    </source>
</evidence>
<feature type="transmembrane region" description="Helical" evidence="1">
    <location>
        <begin position="48"/>
        <end position="66"/>
    </location>
</feature>
<feature type="transmembrane region" description="Helical" evidence="1">
    <location>
        <begin position="21"/>
        <end position="42"/>
    </location>
</feature>
<proteinExistence type="predicted"/>
<protein>
    <submittedName>
        <fullName evidence="2">Uncharacterized protein</fullName>
    </submittedName>
</protein>
<dbReference type="Proteomes" id="UP000723714">
    <property type="component" value="Unassembled WGS sequence"/>
</dbReference>
<gene>
    <name evidence="2" type="ORF">HGO97_002885</name>
</gene>
<keyword evidence="1" id="KW-0472">Membrane</keyword>
<keyword evidence="3" id="KW-1185">Reference proteome</keyword>